<dbReference type="Proteomes" id="UP000247810">
    <property type="component" value="Unassembled WGS sequence"/>
</dbReference>
<evidence type="ECO:0000313" key="2">
    <source>
        <dbReference type="Proteomes" id="UP000247810"/>
    </source>
</evidence>
<accession>A0A319D4K5</accession>
<evidence type="ECO:0000313" key="1">
    <source>
        <dbReference type="EMBL" id="PYH92376.1"/>
    </source>
</evidence>
<dbReference type="EMBL" id="KZ825918">
    <property type="protein sequence ID" value="PYH92376.1"/>
    <property type="molecule type" value="Genomic_DNA"/>
</dbReference>
<name>A0A319D4K5_9EURO</name>
<keyword evidence="2" id="KW-1185">Reference proteome</keyword>
<dbReference type="VEuPathDB" id="FungiDB:BO71DRAFT_26468"/>
<gene>
    <name evidence="1" type="ORF">BO71DRAFT_26468</name>
</gene>
<organism evidence="1 2">
    <name type="scientific">Aspergillus ellipticus CBS 707.79</name>
    <dbReference type="NCBI Taxonomy" id="1448320"/>
    <lineage>
        <taxon>Eukaryota</taxon>
        <taxon>Fungi</taxon>
        <taxon>Dikarya</taxon>
        <taxon>Ascomycota</taxon>
        <taxon>Pezizomycotina</taxon>
        <taxon>Eurotiomycetes</taxon>
        <taxon>Eurotiomycetidae</taxon>
        <taxon>Eurotiales</taxon>
        <taxon>Aspergillaceae</taxon>
        <taxon>Aspergillus</taxon>
        <taxon>Aspergillus subgen. Circumdati</taxon>
    </lineage>
</organism>
<reference evidence="1 2" key="1">
    <citation type="submission" date="2018-02" db="EMBL/GenBank/DDBJ databases">
        <title>The genomes of Aspergillus section Nigri reveals drivers in fungal speciation.</title>
        <authorList>
            <consortium name="DOE Joint Genome Institute"/>
            <person name="Vesth T.C."/>
            <person name="Nybo J."/>
            <person name="Theobald S."/>
            <person name="Brandl J."/>
            <person name="Frisvad J.C."/>
            <person name="Nielsen K.F."/>
            <person name="Lyhne E.K."/>
            <person name="Kogle M.E."/>
            <person name="Kuo A."/>
            <person name="Riley R."/>
            <person name="Clum A."/>
            <person name="Nolan M."/>
            <person name="Lipzen A."/>
            <person name="Salamov A."/>
            <person name="Henrissat B."/>
            <person name="Wiebenga A."/>
            <person name="De vries R.P."/>
            <person name="Grigoriev I.V."/>
            <person name="Mortensen U.H."/>
            <person name="Andersen M.R."/>
            <person name="Baker S.E."/>
        </authorList>
    </citation>
    <scope>NUCLEOTIDE SEQUENCE [LARGE SCALE GENOMIC DNA]</scope>
    <source>
        <strain evidence="1 2">CBS 707.79</strain>
    </source>
</reference>
<dbReference type="AlphaFoldDB" id="A0A319D4K5"/>
<protein>
    <submittedName>
        <fullName evidence="1">Uncharacterized protein</fullName>
    </submittedName>
</protein>
<proteinExistence type="predicted"/>
<sequence>MFTMPLKLRKDEKRTWSKVTRTISERYPGRSPGPIPSILEFNSEKAGHFDGRPGRARTDLGWLDGI</sequence>